<evidence type="ECO:0000256" key="6">
    <source>
        <dbReference type="SAM" id="MobiDB-lite"/>
    </source>
</evidence>
<comment type="subcellular location">
    <subcellularLocation>
        <location evidence="1">Cell membrane</location>
    </subcellularLocation>
</comment>
<dbReference type="Pfam" id="PF04347">
    <property type="entry name" value="FliO"/>
    <property type="match status" value="1"/>
</dbReference>
<sequence length="334" mass="36289">MVAMINEKDRIGFASRKGLAPWVASAGLLSLCFRLKHIAAMTILALLTALLILSHTAVVFAEPPLAEDSGVELTADGTASEETAAIGAEERAEASKEKADAVTSSNQSAKNKTASPPKKESGDEFLFDTYQDPGEPQEKTSFLAGIFQTIVSAIKYIFYFALVIGVGFLAIFGIKVFTTKYNSITGGQELIHVLDIRYLAPGKAVCLVEAAGKVLVVGLAGNNINPLAEIDDFEQVEALRNLATTKPEPLQPFQTYLEKFSGRFSKAQKKPQTKSRRPAKREPESSLGTENHWRDDLHSTGQNINQLLEEIKKQDSKRSDGTSSSNKGRGEKSR</sequence>
<dbReference type="GO" id="GO:0016020">
    <property type="term" value="C:membrane"/>
    <property type="evidence" value="ECO:0007669"/>
    <property type="project" value="InterPro"/>
</dbReference>
<accession>A0A1F2UQN2</accession>
<evidence type="ECO:0000313" key="8">
    <source>
        <dbReference type="EMBL" id="OFW35250.1"/>
    </source>
</evidence>
<comment type="caution">
    <text evidence="8">The sequence shown here is derived from an EMBL/GenBank/DDBJ whole genome shotgun (WGS) entry which is preliminary data.</text>
</comment>
<evidence type="ECO:0000256" key="4">
    <source>
        <dbReference type="ARBA" id="ARBA00022989"/>
    </source>
</evidence>
<keyword evidence="4 7" id="KW-1133">Transmembrane helix</keyword>
<evidence type="ECO:0000256" key="1">
    <source>
        <dbReference type="ARBA" id="ARBA00004236"/>
    </source>
</evidence>
<protein>
    <recommendedName>
        <fullName evidence="10">Flagellar protein</fullName>
    </recommendedName>
</protein>
<keyword evidence="2" id="KW-1003">Cell membrane</keyword>
<dbReference type="EMBL" id="MELI01000020">
    <property type="protein sequence ID" value="OFW35250.1"/>
    <property type="molecule type" value="Genomic_DNA"/>
</dbReference>
<evidence type="ECO:0000256" key="5">
    <source>
        <dbReference type="ARBA" id="ARBA00023136"/>
    </source>
</evidence>
<proteinExistence type="predicted"/>
<feature type="region of interest" description="Disordered" evidence="6">
    <location>
        <begin position="264"/>
        <end position="334"/>
    </location>
</feature>
<evidence type="ECO:0008006" key="10">
    <source>
        <dbReference type="Google" id="ProtNLM"/>
    </source>
</evidence>
<feature type="compositionally biased region" description="Basic and acidic residues" evidence="6">
    <location>
        <begin position="88"/>
        <end position="100"/>
    </location>
</feature>
<evidence type="ECO:0000313" key="9">
    <source>
        <dbReference type="Proteomes" id="UP000178086"/>
    </source>
</evidence>
<gene>
    <name evidence="8" type="ORF">A2074_07800</name>
</gene>
<feature type="region of interest" description="Disordered" evidence="6">
    <location>
        <begin position="87"/>
        <end position="126"/>
    </location>
</feature>
<evidence type="ECO:0000256" key="2">
    <source>
        <dbReference type="ARBA" id="ARBA00022475"/>
    </source>
</evidence>
<reference evidence="8 9" key="1">
    <citation type="journal article" date="2016" name="Nat. Commun.">
        <title>Thousands of microbial genomes shed light on interconnected biogeochemical processes in an aquifer system.</title>
        <authorList>
            <person name="Anantharaman K."/>
            <person name="Brown C.T."/>
            <person name="Hug L.A."/>
            <person name="Sharon I."/>
            <person name="Castelle C.J."/>
            <person name="Probst A.J."/>
            <person name="Thomas B.C."/>
            <person name="Singh A."/>
            <person name="Wilkins M.J."/>
            <person name="Karaoz U."/>
            <person name="Brodie E.L."/>
            <person name="Williams K.H."/>
            <person name="Hubbard S.S."/>
            <person name="Banfield J.F."/>
        </authorList>
    </citation>
    <scope>NUCLEOTIDE SEQUENCE [LARGE SCALE GENOMIC DNA]</scope>
</reference>
<organism evidence="8 9">
    <name type="scientific">Candidatus Aquicultor primus</name>
    <dbReference type="NCBI Taxonomy" id="1797195"/>
    <lineage>
        <taxon>Bacteria</taxon>
        <taxon>Bacillati</taxon>
        <taxon>Actinomycetota</taxon>
        <taxon>Candidatus Aquicultoria</taxon>
        <taxon>Candidatus Aquicultorales</taxon>
        <taxon>Candidatus Aquicultoraceae</taxon>
        <taxon>Candidatus Aquicultor</taxon>
    </lineage>
</organism>
<dbReference type="InterPro" id="IPR022781">
    <property type="entry name" value="Flagellar_biosynth_FliO"/>
</dbReference>
<name>A0A1F2UQN2_9ACTN</name>
<evidence type="ECO:0000256" key="7">
    <source>
        <dbReference type="SAM" id="Phobius"/>
    </source>
</evidence>
<dbReference type="GO" id="GO:0044781">
    <property type="term" value="P:bacterial-type flagellum organization"/>
    <property type="evidence" value="ECO:0007669"/>
    <property type="project" value="InterPro"/>
</dbReference>
<feature type="compositionally biased region" description="Basic and acidic residues" evidence="6">
    <location>
        <begin position="309"/>
        <end position="320"/>
    </location>
</feature>
<feature type="compositionally biased region" description="Basic residues" evidence="6">
    <location>
        <begin position="266"/>
        <end position="279"/>
    </location>
</feature>
<dbReference type="AlphaFoldDB" id="A0A1F2UQN2"/>
<keyword evidence="3 7" id="KW-0812">Transmembrane</keyword>
<feature type="transmembrane region" description="Helical" evidence="7">
    <location>
        <begin position="156"/>
        <end position="174"/>
    </location>
</feature>
<dbReference type="Proteomes" id="UP000178086">
    <property type="component" value="Unassembled WGS sequence"/>
</dbReference>
<feature type="transmembrane region" description="Helical" evidence="7">
    <location>
        <begin position="38"/>
        <end position="61"/>
    </location>
</feature>
<keyword evidence="5 7" id="KW-0472">Membrane</keyword>
<evidence type="ECO:0000256" key="3">
    <source>
        <dbReference type="ARBA" id="ARBA00022692"/>
    </source>
</evidence>
<feature type="compositionally biased region" description="Polar residues" evidence="6">
    <location>
        <begin position="102"/>
        <end position="114"/>
    </location>
</feature>